<dbReference type="GO" id="GO:0003723">
    <property type="term" value="F:RNA binding"/>
    <property type="evidence" value="ECO:0007669"/>
    <property type="project" value="UniProtKB-UniRule"/>
</dbReference>
<comment type="subcellular location">
    <subcellularLocation>
        <location evidence="2 8">Cytoplasm</location>
    </subcellularLocation>
</comment>
<dbReference type="SMART" id="SM00955">
    <property type="entry name" value="RNB"/>
    <property type="match status" value="1"/>
</dbReference>
<dbReference type="GO" id="GO:0006402">
    <property type="term" value="P:mRNA catabolic process"/>
    <property type="evidence" value="ECO:0007669"/>
    <property type="project" value="TreeGrafter"/>
</dbReference>
<sequence length="691" mass="79642">MNNNIEKQILNFLKNSKKPLSFNAILNNVSIEKKLLRKILRKLIIQGDIIKFKTGKYAPCDDLGIIKGTIDGHPDGYAFLVPEDKELDDLFIPPKKLNGAVHGDKVTAKIVEFRGKKEAHVIKVVERGFKKVVGRVEKSKYFAYVIPYEKKFFYDIYIPNKYAKKLKDDDVVVCEIIKYPTNGKNPEGRIKKVLGNIYDKGIENKIVLAKYDLKINFPKSVKKEVKETATTLYSNPGKRTDFTKLFTVTIDGEDARDFDDAISIEITKQGYILYLHIADVAHFVRAGTNLDKEAYNRGTSVYFPEFAIPMLPEKLSNDLCSLMPEKKRLTLTVKIEYDKNGNRIKSEIFQSIIKSNYRLTYNYVNDIIEGNETTKDKKLLNLINLSKELTEKLIAKRKRIGMIDFDLPEAVFKFDDDGNLIDIVPFERKLSHKIIENFMIEANEAVAEFLEENSPVSVFRVHDYPDPKKIKEFIKLCHYFGIDVYEPEEITPEAVQELADKVANSKFGYVLSSTLVRTMQKAVYSIDNIGHFGLASKSYTHFTSPIRRYPDLLVHRILKTLLFKYDYKINKEYLKKAAEHSSAREQNAESAEREIHQYKKLKFLLENREKTYDAFINRISSNGFFIFIEKLLLTGFVHLSSLENDFYIVDLESNSVIAKGSGRKYKIGDIVKVKLDKVNFDHLEADFTLVE</sequence>
<evidence type="ECO:0000256" key="2">
    <source>
        <dbReference type="ARBA" id="ARBA00004496"/>
    </source>
</evidence>
<dbReference type="Gene3D" id="2.40.50.140">
    <property type="entry name" value="Nucleic acid-binding proteins"/>
    <property type="match status" value="2"/>
</dbReference>
<dbReference type="KEGG" id="ddf:DEFDS_0659"/>
<dbReference type="Pfam" id="PF08206">
    <property type="entry name" value="OB_RNB"/>
    <property type="match status" value="1"/>
</dbReference>
<keyword evidence="7 8" id="KW-0694">RNA-binding</keyword>
<dbReference type="InterPro" id="IPR050180">
    <property type="entry name" value="RNR_Ribonuclease"/>
</dbReference>
<keyword evidence="6 8" id="KW-0269">Exonuclease</keyword>
<evidence type="ECO:0000256" key="8">
    <source>
        <dbReference type="HAMAP-Rule" id="MF_01895"/>
    </source>
</evidence>
<dbReference type="InterPro" id="IPR013223">
    <property type="entry name" value="RNase_B_OB_dom"/>
</dbReference>
<dbReference type="HAMAP" id="MF_01895">
    <property type="entry name" value="RNase_R"/>
    <property type="match status" value="1"/>
</dbReference>
<dbReference type="InterPro" id="IPR001900">
    <property type="entry name" value="RNase_II/R"/>
</dbReference>
<dbReference type="SUPFAM" id="SSF50249">
    <property type="entry name" value="Nucleic acid-binding proteins"/>
    <property type="match status" value="4"/>
</dbReference>
<comment type="catalytic activity">
    <reaction evidence="1 8">
        <text>Exonucleolytic cleavage in the 3'- to 5'-direction to yield nucleoside 5'-phosphates.</text>
        <dbReference type="EC" id="3.1.13.1"/>
    </reaction>
</comment>
<name>D3PC16_DEFDS</name>
<dbReference type="EC" id="3.1.13.1" evidence="8"/>
<dbReference type="Pfam" id="PF17876">
    <property type="entry name" value="CSD2"/>
    <property type="match status" value="1"/>
</dbReference>
<keyword evidence="3 8" id="KW-0963">Cytoplasm</keyword>
<dbReference type="GO" id="GO:0005829">
    <property type="term" value="C:cytosol"/>
    <property type="evidence" value="ECO:0007669"/>
    <property type="project" value="TreeGrafter"/>
</dbReference>
<feature type="coiled-coil region" evidence="9">
    <location>
        <begin position="574"/>
        <end position="608"/>
    </location>
</feature>
<keyword evidence="5 8" id="KW-0378">Hydrolase</keyword>
<evidence type="ECO:0000259" key="10">
    <source>
        <dbReference type="PROSITE" id="PS50126"/>
    </source>
</evidence>
<dbReference type="HOGENOM" id="CLU_002333_4_1_0"/>
<proteinExistence type="inferred from homology"/>
<dbReference type="SMART" id="SM00316">
    <property type="entry name" value="S1"/>
    <property type="match status" value="1"/>
</dbReference>
<dbReference type="InterPro" id="IPR040476">
    <property type="entry name" value="CSD2"/>
</dbReference>
<keyword evidence="9" id="KW-0175">Coiled coil</keyword>
<feature type="domain" description="S1 motif" evidence="10">
    <location>
        <begin position="609"/>
        <end position="691"/>
    </location>
</feature>
<dbReference type="Pfam" id="PF00773">
    <property type="entry name" value="RNB"/>
    <property type="match status" value="1"/>
</dbReference>
<keyword evidence="12" id="KW-1185">Reference proteome</keyword>
<evidence type="ECO:0000256" key="6">
    <source>
        <dbReference type="ARBA" id="ARBA00022839"/>
    </source>
</evidence>
<gene>
    <name evidence="8" type="primary">rnr</name>
    <name evidence="11" type="ordered locus">DEFDS_0659</name>
</gene>
<dbReference type="NCBIfam" id="TIGR00358">
    <property type="entry name" value="3_prime_RNase"/>
    <property type="match status" value="1"/>
</dbReference>
<dbReference type="InterPro" id="IPR011805">
    <property type="entry name" value="RNase_R"/>
</dbReference>
<dbReference type="AlphaFoldDB" id="D3PC16"/>
<comment type="function">
    <text evidence="8">3'-5' exoribonuclease that releases 5'-nucleoside monophosphates and is involved in maturation of structured RNAs.</text>
</comment>
<evidence type="ECO:0000313" key="11">
    <source>
        <dbReference type="EMBL" id="BAI80139.1"/>
    </source>
</evidence>
<dbReference type="PROSITE" id="PS01175">
    <property type="entry name" value="RIBONUCLEASE_II"/>
    <property type="match status" value="1"/>
</dbReference>
<evidence type="ECO:0000256" key="9">
    <source>
        <dbReference type="SAM" id="Coils"/>
    </source>
</evidence>
<evidence type="ECO:0000256" key="5">
    <source>
        <dbReference type="ARBA" id="ARBA00022801"/>
    </source>
</evidence>
<dbReference type="SMART" id="SM00357">
    <property type="entry name" value="CSP"/>
    <property type="match status" value="1"/>
</dbReference>
<protein>
    <recommendedName>
        <fullName evidence="8">Ribonuclease R</fullName>
        <shortName evidence="8">RNase R</shortName>
        <ecNumber evidence="8">3.1.13.1</ecNumber>
    </recommendedName>
</protein>
<dbReference type="PANTHER" id="PTHR23355:SF9">
    <property type="entry name" value="DIS3-LIKE EXONUCLEASE 2"/>
    <property type="match status" value="1"/>
</dbReference>
<dbReference type="STRING" id="639282.DEFDS_0659"/>
<dbReference type="RefSeq" id="WP_013007387.1">
    <property type="nucleotide sequence ID" value="NC_013939.1"/>
</dbReference>
<organism evidence="11 12">
    <name type="scientific">Deferribacter desulfuricans (strain DSM 14783 / JCM 11476 / NBRC 101012 / SSM1)</name>
    <dbReference type="NCBI Taxonomy" id="639282"/>
    <lineage>
        <taxon>Bacteria</taxon>
        <taxon>Pseudomonadati</taxon>
        <taxon>Deferribacterota</taxon>
        <taxon>Deferribacteres</taxon>
        <taxon>Deferribacterales</taxon>
        <taxon>Deferribacteraceae</taxon>
        <taxon>Deferribacter</taxon>
    </lineage>
</organism>
<dbReference type="InterPro" id="IPR012340">
    <property type="entry name" value="NA-bd_OB-fold"/>
</dbReference>
<dbReference type="InterPro" id="IPR011129">
    <property type="entry name" value="CSD"/>
</dbReference>
<comment type="similarity">
    <text evidence="8">Belongs to the RNR ribonuclease family. RNase R subfamily.</text>
</comment>
<dbReference type="InterPro" id="IPR003029">
    <property type="entry name" value="S1_domain"/>
</dbReference>
<accession>D3PC16</accession>
<dbReference type="Pfam" id="PF00575">
    <property type="entry name" value="S1"/>
    <property type="match status" value="1"/>
</dbReference>
<dbReference type="CDD" id="cd04471">
    <property type="entry name" value="S1_RNase_R"/>
    <property type="match status" value="1"/>
</dbReference>
<keyword evidence="4 8" id="KW-0540">Nuclease</keyword>
<evidence type="ECO:0000313" key="12">
    <source>
        <dbReference type="Proteomes" id="UP000001520"/>
    </source>
</evidence>
<dbReference type="EMBL" id="AP011529">
    <property type="protein sequence ID" value="BAI80139.1"/>
    <property type="molecule type" value="Genomic_DNA"/>
</dbReference>
<reference evidence="11 12" key="1">
    <citation type="journal article" date="2010" name="DNA Res.">
        <title>Bacterial lifestyle in a deep-sea hydrothermal vent chimney revealed by the genome sequence of the thermophilic bacterium Deferribacter desulfuricans SSM1.</title>
        <authorList>
            <person name="Takaki Y."/>
            <person name="Shimamura S."/>
            <person name="Nakagawa S."/>
            <person name="Fukuhara Y."/>
            <person name="Horikawa H."/>
            <person name="Ankai A."/>
            <person name="Harada T."/>
            <person name="Hosoyama A."/>
            <person name="Oguchi A."/>
            <person name="Fukui S."/>
            <person name="Fujita N."/>
            <person name="Takami H."/>
            <person name="Takai K."/>
        </authorList>
    </citation>
    <scope>NUCLEOTIDE SEQUENCE [LARGE SCALE GENOMIC DNA]</scope>
    <source>
        <strain evidence="12">DSM 14783 / JCM 11476 / NBRC 101012 / SSM1</strain>
    </source>
</reference>
<dbReference type="GO" id="GO:0008859">
    <property type="term" value="F:exoribonuclease II activity"/>
    <property type="evidence" value="ECO:0007669"/>
    <property type="project" value="UniProtKB-UniRule"/>
</dbReference>
<dbReference type="InterPro" id="IPR004476">
    <property type="entry name" value="RNase_II/RNase_R"/>
</dbReference>
<dbReference type="PANTHER" id="PTHR23355">
    <property type="entry name" value="RIBONUCLEASE"/>
    <property type="match status" value="1"/>
</dbReference>
<dbReference type="Proteomes" id="UP000001520">
    <property type="component" value="Chromosome"/>
</dbReference>
<evidence type="ECO:0000256" key="4">
    <source>
        <dbReference type="ARBA" id="ARBA00022722"/>
    </source>
</evidence>
<dbReference type="eggNOG" id="COG0557">
    <property type="taxonomic scope" value="Bacteria"/>
</dbReference>
<dbReference type="PROSITE" id="PS50126">
    <property type="entry name" value="S1"/>
    <property type="match status" value="1"/>
</dbReference>
<evidence type="ECO:0000256" key="3">
    <source>
        <dbReference type="ARBA" id="ARBA00022490"/>
    </source>
</evidence>
<evidence type="ECO:0000256" key="7">
    <source>
        <dbReference type="ARBA" id="ARBA00022884"/>
    </source>
</evidence>
<dbReference type="InterPro" id="IPR022966">
    <property type="entry name" value="RNase_II/R_CS"/>
</dbReference>
<dbReference type="NCBIfam" id="TIGR02063">
    <property type="entry name" value="RNase_R"/>
    <property type="match status" value="1"/>
</dbReference>
<evidence type="ECO:0000256" key="1">
    <source>
        <dbReference type="ARBA" id="ARBA00001849"/>
    </source>
</evidence>